<dbReference type="PROSITE" id="PS50109">
    <property type="entry name" value="HIS_KIN"/>
    <property type="match status" value="1"/>
</dbReference>
<organism evidence="17 18">
    <name type="scientific">Thermohalobacter berrensis</name>
    <dbReference type="NCBI Taxonomy" id="99594"/>
    <lineage>
        <taxon>Bacteria</taxon>
        <taxon>Bacillati</taxon>
        <taxon>Bacillota</taxon>
        <taxon>Tissierellia</taxon>
        <taxon>Tissierellales</taxon>
        <taxon>Thermohalobacteraceae</taxon>
        <taxon>Thermohalobacter</taxon>
    </lineage>
</organism>
<dbReference type="InterPro" id="IPR036890">
    <property type="entry name" value="HATPase_C_sf"/>
</dbReference>
<dbReference type="Gene3D" id="3.30.565.10">
    <property type="entry name" value="Histidine kinase-like ATPase, C-terminal domain"/>
    <property type="match status" value="1"/>
</dbReference>
<feature type="domain" description="Histidine kinase" evidence="15">
    <location>
        <begin position="249"/>
        <end position="466"/>
    </location>
</feature>
<name>A0A419T4X6_9FIRM</name>
<dbReference type="InterPro" id="IPR003661">
    <property type="entry name" value="HisK_dim/P_dom"/>
</dbReference>
<dbReference type="CDD" id="cd00082">
    <property type="entry name" value="HisKA"/>
    <property type="match status" value="1"/>
</dbReference>
<dbReference type="SMART" id="SM00387">
    <property type="entry name" value="HATPase_c"/>
    <property type="match status" value="1"/>
</dbReference>
<dbReference type="GO" id="GO:0005524">
    <property type="term" value="F:ATP binding"/>
    <property type="evidence" value="ECO:0007669"/>
    <property type="project" value="UniProtKB-KW"/>
</dbReference>
<dbReference type="Gene3D" id="3.30.450.20">
    <property type="entry name" value="PAS domain"/>
    <property type="match status" value="1"/>
</dbReference>
<keyword evidence="11 14" id="KW-1133">Transmembrane helix</keyword>
<evidence type="ECO:0000256" key="11">
    <source>
        <dbReference type="ARBA" id="ARBA00022989"/>
    </source>
</evidence>
<dbReference type="InterPro" id="IPR036097">
    <property type="entry name" value="HisK_dim/P_sf"/>
</dbReference>
<evidence type="ECO:0000259" key="16">
    <source>
        <dbReference type="PROSITE" id="PS50885"/>
    </source>
</evidence>
<dbReference type="Gene3D" id="1.10.8.500">
    <property type="entry name" value="HAMP domain in histidine kinase"/>
    <property type="match status" value="1"/>
</dbReference>
<dbReference type="PANTHER" id="PTHR45528:SF1">
    <property type="entry name" value="SENSOR HISTIDINE KINASE CPXA"/>
    <property type="match status" value="1"/>
</dbReference>
<dbReference type="InterPro" id="IPR029151">
    <property type="entry name" value="Sensor-like_sf"/>
</dbReference>
<dbReference type="GO" id="GO:0000155">
    <property type="term" value="F:phosphorelay sensor kinase activity"/>
    <property type="evidence" value="ECO:0007669"/>
    <property type="project" value="InterPro"/>
</dbReference>
<dbReference type="InterPro" id="IPR003660">
    <property type="entry name" value="HAMP_dom"/>
</dbReference>
<evidence type="ECO:0000313" key="18">
    <source>
        <dbReference type="Proteomes" id="UP000284177"/>
    </source>
</evidence>
<dbReference type="InterPro" id="IPR003594">
    <property type="entry name" value="HATPase_dom"/>
</dbReference>
<evidence type="ECO:0000256" key="14">
    <source>
        <dbReference type="SAM" id="Phobius"/>
    </source>
</evidence>
<feature type="transmembrane region" description="Helical" evidence="14">
    <location>
        <begin position="169"/>
        <end position="188"/>
    </location>
</feature>
<dbReference type="GO" id="GO:0005886">
    <property type="term" value="C:plasma membrane"/>
    <property type="evidence" value="ECO:0007669"/>
    <property type="project" value="UniProtKB-SubCell"/>
</dbReference>
<keyword evidence="10" id="KW-0067">ATP-binding</keyword>
<dbReference type="Pfam" id="PF00512">
    <property type="entry name" value="HisKA"/>
    <property type="match status" value="1"/>
</dbReference>
<evidence type="ECO:0000256" key="6">
    <source>
        <dbReference type="ARBA" id="ARBA00022679"/>
    </source>
</evidence>
<evidence type="ECO:0000259" key="15">
    <source>
        <dbReference type="PROSITE" id="PS50109"/>
    </source>
</evidence>
<dbReference type="Gene3D" id="1.10.287.130">
    <property type="match status" value="1"/>
</dbReference>
<dbReference type="PRINTS" id="PR00344">
    <property type="entry name" value="BCTRLSENSOR"/>
</dbReference>
<dbReference type="PANTHER" id="PTHR45528">
    <property type="entry name" value="SENSOR HISTIDINE KINASE CPXA"/>
    <property type="match status" value="1"/>
</dbReference>
<evidence type="ECO:0000313" key="17">
    <source>
        <dbReference type="EMBL" id="RKD32496.1"/>
    </source>
</evidence>
<feature type="transmembrane region" description="Helical" evidence="14">
    <location>
        <begin position="12"/>
        <end position="35"/>
    </location>
</feature>
<accession>A0A419T4X6</accession>
<dbReference type="CDD" id="cd00075">
    <property type="entry name" value="HATPase"/>
    <property type="match status" value="1"/>
</dbReference>
<evidence type="ECO:0000256" key="7">
    <source>
        <dbReference type="ARBA" id="ARBA00022692"/>
    </source>
</evidence>
<dbReference type="Pfam" id="PF02518">
    <property type="entry name" value="HATPase_c"/>
    <property type="match status" value="1"/>
</dbReference>
<keyword evidence="5" id="KW-0597">Phosphoprotein</keyword>
<reference evidence="17 18" key="1">
    <citation type="submission" date="2016-08" db="EMBL/GenBank/DDBJ databases">
        <title>Novel Firmicutes and Novel Genomes.</title>
        <authorList>
            <person name="Poppleton D.I."/>
            <person name="Gribaldo S."/>
        </authorList>
    </citation>
    <scope>NUCLEOTIDE SEQUENCE [LARGE SCALE GENOMIC DNA]</scope>
    <source>
        <strain evidence="17 18">CTT3</strain>
    </source>
</reference>
<gene>
    <name evidence="17" type="ORF">BET03_11225</name>
</gene>
<keyword evidence="4" id="KW-1003">Cell membrane</keyword>
<dbReference type="SUPFAM" id="SSF103190">
    <property type="entry name" value="Sensory domain-like"/>
    <property type="match status" value="1"/>
</dbReference>
<dbReference type="InterPro" id="IPR050398">
    <property type="entry name" value="HssS/ArlS-like"/>
</dbReference>
<keyword evidence="13 14" id="KW-0472">Membrane</keyword>
<protein>
    <recommendedName>
        <fullName evidence="3">histidine kinase</fullName>
        <ecNumber evidence="3">2.7.13.3</ecNumber>
    </recommendedName>
</protein>
<keyword evidence="6" id="KW-0808">Transferase</keyword>
<dbReference type="PROSITE" id="PS50885">
    <property type="entry name" value="HAMP"/>
    <property type="match status" value="1"/>
</dbReference>
<dbReference type="EMBL" id="MCIB01000011">
    <property type="protein sequence ID" value="RKD32496.1"/>
    <property type="molecule type" value="Genomic_DNA"/>
</dbReference>
<keyword evidence="12" id="KW-0902">Two-component regulatory system</keyword>
<evidence type="ECO:0000256" key="1">
    <source>
        <dbReference type="ARBA" id="ARBA00000085"/>
    </source>
</evidence>
<comment type="subcellular location">
    <subcellularLocation>
        <location evidence="2">Cell membrane</location>
        <topology evidence="2">Multi-pass membrane protein</topology>
    </subcellularLocation>
</comment>
<evidence type="ECO:0000256" key="4">
    <source>
        <dbReference type="ARBA" id="ARBA00022475"/>
    </source>
</evidence>
<dbReference type="InterPro" id="IPR005467">
    <property type="entry name" value="His_kinase_dom"/>
</dbReference>
<evidence type="ECO:0000256" key="9">
    <source>
        <dbReference type="ARBA" id="ARBA00022777"/>
    </source>
</evidence>
<dbReference type="SUPFAM" id="SSF55874">
    <property type="entry name" value="ATPase domain of HSP90 chaperone/DNA topoisomerase II/histidine kinase"/>
    <property type="match status" value="1"/>
</dbReference>
<keyword evidence="18" id="KW-1185">Reference proteome</keyword>
<dbReference type="CDD" id="cd06225">
    <property type="entry name" value="HAMP"/>
    <property type="match status" value="1"/>
</dbReference>
<evidence type="ECO:0000256" key="10">
    <source>
        <dbReference type="ARBA" id="ARBA00022840"/>
    </source>
</evidence>
<dbReference type="SMART" id="SM00388">
    <property type="entry name" value="HisKA"/>
    <property type="match status" value="1"/>
</dbReference>
<comment type="caution">
    <text evidence="17">The sequence shown here is derived from an EMBL/GenBank/DDBJ whole genome shotgun (WGS) entry which is preliminary data.</text>
</comment>
<dbReference type="Pfam" id="PF00672">
    <property type="entry name" value="HAMP"/>
    <property type="match status" value="1"/>
</dbReference>
<evidence type="ECO:0000256" key="2">
    <source>
        <dbReference type="ARBA" id="ARBA00004651"/>
    </source>
</evidence>
<sequence>MSVRWKLVSTYLLLLIISQIIINIFISETLLNLYLQERKGEILTKANIVSNSIKFYLPENKLIVLDDFLRSIIKDYSQEIDSRILVVDNRYRVRTDSFEEFTGRTLKHTEIQKALQGTSNASVHNYEGIGHVMYVAVPITLNEEIKGVTLISSSLNTIYSKVEDIKSSLRLIGILTTFIIGIISYFVADFLSKPLEKFTQAIKEMAQGKLGKKVRITTNDEFKQLGSAFNIMSTKLDQVDKQRKDFVANVSHELRTPLSSIKLLSESLIHQNEDDISVYKDFLKNIDSEIDRLNNIIDDLLTLVDLDKAKLNLEYKTTYINYLLENIISNLMPLADKKDIDLKLIEKEKIQIKIDQNKIQQAIINIIHNAIKYTPEGGKVEVTLYTKNRYTIIKVKDNGIGIPKESLPNIFERFYRVDKARSRNTGGTGLGLSIAYQIVTLHQGAIEVESEVGKGSTFYIKIPNDIDLS</sequence>
<dbReference type="SUPFAM" id="SSF47384">
    <property type="entry name" value="Homodimeric domain of signal transducing histidine kinase"/>
    <property type="match status" value="1"/>
</dbReference>
<keyword evidence="9 17" id="KW-0418">Kinase</keyword>
<dbReference type="SMART" id="SM00304">
    <property type="entry name" value="HAMP"/>
    <property type="match status" value="1"/>
</dbReference>
<keyword evidence="7 14" id="KW-0812">Transmembrane</keyword>
<feature type="domain" description="HAMP" evidence="16">
    <location>
        <begin position="189"/>
        <end position="241"/>
    </location>
</feature>
<dbReference type="AlphaFoldDB" id="A0A419T4X6"/>
<dbReference type="FunFam" id="1.10.287.130:FF:000001">
    <property type="entry name" value="Two-component sensor histidine kinase"/>
    <property type="match status" value="1"/>
</dbReference>
<evidence type="ECO:0000256" key="8">
    <source>
        <dbReference type="ARBA" id="ARBA00022741"/>
    </source>
</evidence>
<keyword evidence="8" id="KW-0547">Nucleotide-binding</keyword>
<evidence type="ECO:0000256" key="13">
    <source>
        <dbReference type="ARBA" id="ARBA00023136"/>
    </source>
</evidence>
<evidence type="ECO:0000256" key="3">
    <source>
        <dbReference type="ARBA" id="ARBA00012438"/>
    </source>
</evidence>
<dbReference type="InterPro" id="IPR004358">
    <property type="entry name" value="Sig_transdc_His_kin-like_C"/>
</dbReference>
<evidence type="ECO:0000256" key="5">
    <source>
        <dbReference type="ARBA" id="ARBA00022553"/>
    </source>
</evidence>
<comment type="catalytic activity">
    <reaction evidence="1">
        <text>ATP + protein L-histidine = ADP + protein N-phospho-L-histidine.</text>
        <dbReference type="EC" id="2.7.13.3"/>
    </reaction>
</comment>
<dbReference type="EC" id="2.7.13.3" evidence="3"/>
<evidence type="ECO:0000256" key="12">
    <source>
        <dbReference type="ARBA" id="ARBA00023012"/>
    </source>
</evidence>
<dbReference type="FunFam" id="3.30.565.10:FF:000006">
    <property type="entry name" value="Sensor histidine kinase WalK"/>
    <property type="match status" value="1"/>
</dbReference>
<proteinExistence type="predicted"/>
<dbReference type="Proteomes" id="UP000284177">
    <property type="component" value="Unassembled WGS sequence"/>
</dbReference>
<dbReference type="SUPFAM" id="SSF158472">
    <property type="entry name" value="HAMP domain-like"/>
    <property type="match status" value="1"/>
</dbReference>